<dbReference type="InterPro" id="IPR051545">
    <property type="entry name" value="NAD(P)H_dehydrogenase_qn"/>
</dbReference>
<evidence type="ECO:0000256" key="2">
    <source>
        <dbReference type="ARBA" id="ARBA00023002"/>
    </source>
</evidence>
<evidence type="ECO:0000313" key="5">
    <source>
        <dbReference type="Proteomes" id="UP000791080"/>
    </source>
</evidence>
<reference evidence="4 5" key="2">
    <citation type="submission" date="2022-06" db="EMBL/GenBank/DDBJ databases">
        <title>Genomic Encyclopedia of Type Strains, Phase I: the one thousand microbial genomes (KMG-I) project.</title>
        <authorList>
            <person name="Kyrpides N."/>
        </authorList>
    </citation>
    <scope>NUCLEOTIDE SEQUENCE [LARGE SCALE GENOMIC DNA]</scope>
    <source>
        <strain evidence="4 5">DSM 43889</strain>
    </source>
</reference>
<dbReference type="RefSeq" id="WP_026418035.1">
    <property type="nucleotide sequence ID" value="NZ_AUBJ02000001.1"/>
</dbReference>
<dbReference type="InterPro" id="IPR029039">
    <property type="entry name" value="Flavoprotein-like_sf"/>
</dbReference>
<evidence type="ECO:0000259" key="3">
    <source>
        <dbReference type="Pfam" id="PF02525"/>
    </source>
</evidence>
<dbReference type="PANTHER" id="PTHR10204">
    <property type="entry name" value="NAD P H OXIDOREDUCTASE-RELATED"/>
    <property type="match status" value="1"/>
</dbReference>
<feature type="domain" description="Flavodoxin-like fold" evidence="3">
    <location>
        <begin position="1"/>
        <end position="205"/>
    </location>
</feature>
<protein>
    <submittedName>
        <fullName evidence="4">NAD(P)H dehydrogenase (Quinone)</fullName>
    </submittedName>
</protein>
<dbReference type="EMBL" id="AUBJ02000001">
    <property type="protein sequence ID" value="MCP2330465.1"/>
    <property type="molecule type" value="Genomic_DNA"/>
</dbReference>
<comment type="similarity">
    <text evidence="1">Belongs to the NAD(P)H dehydrogenase (quinone) family.</text>
</comment>
<comment type="caution">
    <text evidence="4">The sequence shown here is derived from an EMBL/GenBank/DDBJ whole genome shotgun (WGS) entry which is preliminary data.</text>
</comment>
<sequence length="258" mass="28316">MKVLWVFAHPEPASLSAALRDEGLAALTEDGHDHRVSDLYAMGWKAVVDREDFPGEAPTDRLVITQASRRGYQGGTLSEDILAEQEKLDWADAVVFQFPLWWYGMPAILKGWFDRVFVKGYAYGVRENGSSGRTLRYGQGRLSGKRALTVVTVGGPEPTFEPRGINGQLDHVLFPLLHGTLWYTGMSALPPVAVHGADRLSEEDYGVAARRVRAAVSTLADTDPIAYRTQNGGDYDDRLVLRPHLAAGRSGLSVHVAD</sequence>
<dbReference type="Proteomes" id="UP000791080">
    <property type="component" value="Unassembled WGS sequence"/>
</dbReference>
<dbReference type="Gene3D" id="3.40.50.360">
    <property type="match status" value="1"/>
</dbReference>
<dbReference type="InterPro" id="IPR003680">
    <property type="entry name" value="Flavodoxin_fold"/>
</dbReference>
<organism evidence="4 5">
    <name type="scientific">Actinoalloteichus caeruleus DSM 43889</name>
    <dbReference type="NCBI Taxonomy" id="1120930"/>
    <lineage>
        <taxon>Bacteria</taxon>
        <taxon>Bacillati</taxon>
        <taxon>Actinomycetota</taxon>
        <taxon>Actinomycetes</taxon>
        <taxon>Pseudonocardiales</taxon>
        <taxon>Pseudonocardiaceae</taxon>
        <taxon>Actinoalloteichus</taxon>
        <taxon>Actinoalloteichus cyanogriseus</taxon>
    </lineage>
</organism>
<dbReference type="Pfam" id="PF02525">
    <property type="entry name" value="Flavodoxin_2"/>
    <property type="match status" value="1"/>
</dbReference>
<accession>A0ABT1JDA2</accession>
<dbReference type="SUPFAM" id="SSF52218">
    <property type="entry name" value="Flavoproteins"/>
    <property type="match status" value="1"/>
</dbReference>
<keyword evidence="5" id="KW-1185">Reference proteome</keyword>
<dbReference type="PANTHER" id="PTHR10204:SF34">
    <property type="entry name" value="NAD(P)H DEHYDROGENASE [QUINONE] 1 ISOFORM 1"/>
    <property type="match status" value="1"/>
</dbReference>
<evidence type="ECO:0000313" key="4">
    <source>
        <dbReference type="EMBL" id="MCP2330465.1"/>
    </source>
</evidence>
<evidence type="ECO:0000256" key="1">
    <source>
        <dbReference type="ARBA" id="ARBA00006252"/>
    </source>
</evidence>
<reference evidence="4 5" key="1">
    <citation type="submission" date="2013-07" db="EMBL/GenBank/DDBJ databases">
        <authorList>
            <consortium name="DOE Joint Genome Institute"/>
            <person name="Reeve W."/>
            <person name="Huntemann M."/>
            <person name="Han J."/>
            <person name="Chen A."/>
            <person name="Kyrpides N."/>
            <person name="Mavromatis K."/>
            <person name="Markowitz V."/>
            <person name="Palaniappan K."/>
            <person name="Ivanova N."/>
            <person name="Schaumberg A."/>
            <person name="Pati A."/>
            <person name="Liolios K."/>
            <person name="Nordberg H.P."/>
            <person name="Cantor M.N."/>
            <person name="Hua S.X."/>
            <person name="Woyke T."/>
        </authorList>
    </citation>
    <scope>NUCLEOTIDE SEQUENCE [LARGE SCALE GENOMIC DNA]</scope>
    <source>
        <strain evidence="4 5">DSM 43889</strain>
    </source>
</reference>
<proteinExistence type="inferred from homology"/>
<gene>
    <name evidence="4" type="ORF">G443_000735</name>
</gene>
<name>A0ABT1JDA2_ACTCY</name>
<keyword evidence="2" id="KW-0560">Oxidoreductase</keyword>